<evidence type="ECO:0000256" key="1">
    <source>
        <dbReference type="SAM" id="SignalP"/>
    </source>
</evidence>
<protein>
    <submittedName>
        <fullName evidence="2">Uncharacterized protein</fullName>
    </submittedName>
</protein>
<accession>A0A226BZB0</accession>
<proteinExistence type="predicted"/>
<feature type="signal peptide" evidence="1">
    <location>
        <begin position="1"/>
        <end position="22"/>
    </location>
</feature>
<dbReference type="AlphaFoldDB" id="A0A226BZB0"/>
<reference evidence="2 3" key="1">
    <citation type="submission" date="2017-06" db="EMBL/GenBank/DDBJ databases">
        <title>Draft Genome Sequence of Natranaerobius trueperi halophilic, alkalithermophilic bacteria from soda lakes.</title>
        <authorList>
            <person name="Zhao B."/>
        </authorList>
    </citation>
    <scope>NUCLEOTIDE SEQUENCE [LARGE SCALE GENOMIC DNA]</scope>
    <source>
        <strain evidence="2 3">DSM 18760</strain>
    </source>
</reference>
<dbReference type="EMBL" id="NIQC01000005">
    <property type="protein sequence ID" value="OWZ84388.1"/>
    <property type="molecule type" value="Genomic_DNA"/>
</dbReference>
<comment type="caution">
    <text evidence="2">The sequence shown here is derived from an EMBL/GenBank/DDBJ whole genome shotgun (WGS) entry which is preliminary data.</text>
</comment>
<sequence>MFRKVVVLTMVLMLAGFGTVLAQGDVSPPPGEIAKDGYAEDEVVVEKGRISPDLANLLYRYVSSIEDVGNGKVEIEGTTQTHSSVESLTVEVTLQRWTGSEWTDVTSVRTSDNNERIATTSKTESVEPGYYRAIGTHNAFDGHLRQTETTQTSSIIVE</sequence>
<name>A0A226BZB0_9FIRM</name>
<gene>
    <name evidence="2" type="ORF">CDO51_03755</name>
</gene>
<keyword evidence="3" id="KW-1185">Reference proteome</keyword>
<organism evidence="2 3">
    <name type="scientific">Natranaerobius trueperi</name>
    <dbReference type="NCBI Taxonomy" id="759412"/>
    <lineage>
        <taxon>Bacteria</taxon>
        <taxon>Bacillati</taxon>
        <taxon>Bacillota</taxon>
        <taxon>Clostridia</taxon>
        <taxon>Natranaerobiales</taxon>
        <taxon>Natranaerobiaceae</taxon>
        <taxon>Natranaerobius</taxon>
    </lineage>
</organism>
<evidence type="ECO:0000313" key="3">
    <source>
        <dbReference type="Proteomes" id="UP000214588"/>
    </source>
</evidence>
<feature type="chain" id="PRO_5013030916" evidence="1">
    <location>
        <begin position="23"/>
        <end position="158"/>
    </location>
</feature>
<dbReference type="OrthoDB" id="1808478at2"/>
<evidence type="ECO:0000313" key="2">
    <source>
        <dbReference type="EMBL" id="OWZ84388.1"/>
    </source>
</evidence>
<dbReference type="Proteomes" id="UP000214588">
    <property type="component" value="Unassembled WGS sequence"/>
</dbReference>
<keyword evidence="1" id="KW-0732">Signal</keyword>
<dbReference type="RefSeq" id="WP_089022962.1">
    <property type="nucleotide sequence ID" value="NZ_NIQC01000005.1"/>
</dbReference>